<feature type="non-terminal residue" evidence="1">
    <location>
        <position position="1"/>
    </location>
</feature>
<name>A0ABP0Q8G1_9DINO</name>
<keyword evidence="2" id="KW-1185">Reference proteome</keyword>
<accession>A0ABP0Q8G1</accession>
<comment type="caution">
    <text evidence="1">The sequence shown here is derived from an EMBL/GenBank/DDBJ whole genome shotgun (WGS) entry which is preliminary data.</text>
</comment>
<feature type="non-terminal residue" evidence="1">
    <location>
        <position position="97"/>
    </location>
</feature>
<organism evidence="1 2">
    <name type="scientific">Durusdinium trenchii</name>
    <dbReference type="NCBI Taxonomy" id="1381693"/>
    <lineage>
        <taxon>Eukaryota</taxon>
        <taxon>Sar</taxon>
        <taxon>Alveolata</taxon>
        <taxon>Dinophyceae</taxon>
        <taxon>Suessiales</taxon>
        <taxon>Symbiodiniaceae</taxon>
        <taxon>Durusdinium</taxon>
    </lineage>
</organism>
<evidence type="ECO:0000313" key="2">
    <source>
        <dbReference type="Proteomes" id="UP001642464"/>
    </source>
</evidence>
<gene>
    <name evidence="1" type="ORF">SCF082_LOCUS39991</name>
</gene>
<proteinExistence type="predicted"/>
<sequence length="97" mass="10919">EIEERLHNKVSVQATLKPDTAFYEPWTIHLIQIAKTPKARQLPLNLLQNFPVSHRAVVICVSTGHIQIETEVVQDILKNPAARFSAPVAYAVFIYGN</sequence>
<evidence type="ECO:0000313" key="1">
    <source>
        <dbReference type="EMBL" id="CAK9084279.1"/>
    </source>
</evidence>
<reference evidence="1 2" key="1">
    <citation type="submission" date="2024-02" db="EMBL/GenBank/DDBJ databases">
        <authorList>
            <person name="Chen Y."/>
            <person name="Shah S."/>
            <person name="Dougan E. K."/>
            <person name="Thang M."/>
            <person name="Chan C."/>
        </authorList>
    </citation>
    <scope>NUCLEOTIDE SEQUENCE [LARGE SCALE GENOMIC DNA]</scope>
</reference>
<dbReference type="EMBL" id="CAXAMM010039147">
    <property type="protein sequence ID" value="CAK9084279.1"/>
    <property type="molecule type" value="Genomic_DNA"/>
</dbReference>
<dbReference type="Proteomes" id="UP001642464">
    <property type="component" value="Unassembled WGS sequence"/>
</dbReference>
<protein>
    <submittedName>
        <fullName evidence="1">Retrovirus-related Pol polyprotein from transposon TNT 1-94</fullName>
    </submittedName>
</protein>